<dbReference type="AlphaFoldDB" id="K5VLQ6"/>
<keyword evidence="1" id="KW-0472">Membrane</keyword>
<organism evidence="2 3">
    <name type="scientific">Phanerochaete carnosa (strain HHB-10118-sp)</name>
    <name type="common">White-rot fungus</name>
    <name type="synonym">Peniophora carnosa</name>
    <dbReference type="NCBI Taxonomy" id="650164"/>
    <lineage>
        <taxon>Eukaryota</taxon>
        <taxon>Fungi</taxon>
        <taxon>Dikarya</taxon>
        <taxon>Basidiomycota</taxon>
        <taxon>Agaricomycotina</taxon>
        <taxon>Agaricomycetes</taxon>
        <taxon>Polyporales</taxon>
        <taxon>Phanerochaetaceae</taxon>
        <taxon>Phanerochaete</taxon>
    </lineage>
</organism>
<dbReference type="GeneID" id="18917781"/>
<reference evidence="2 3" key="1">
    <citation type="journal article" date="2012" name="BMC Genomics">
        <title>Comparative genomics of the white-rot fungi, Phanerochaete carnosa and P. chrysosporium, to elucidate the genetic basis of the distinct wood types they colonize.</title>
        <authorList>
            <person name="Suzuki H."/>
            <person name="MacDonald J."/>
            <person name="Syed K."/>
            <person name="Salamov A."/>
            <person name="Hori C."/>
            <person name="Aerts A."/>
            <person name="Henrissat B."/>
            <person name="Wiebenga A."/>
            <person name="vanKuyk P.A."/>
            <person name="Barry K."/>
            <person name="Lindquist E."/>
            <person name="LaButti K."/>
            <person name="Lapidus A."/>
            <person name="Lucas S."/>
            <person name="Coutinho P."/>
            <person name="Gong Y."/>
            <person name="Samejima M."/>
            <person name="Mahadevan R."/>
            <person name="Abou-Zaid M."/>
            <person name="de Vries R.P."/>
            <person name="Igarashi K."/>
            <person name="Yadav J.S."/>
            <person name="Grigoriev I.V."/>
            <person name="Master E.R."/>
        </authorList>
    </citation>
    <scope>NUCLEOTIDE SEQUENCE [LARGE SCALE GENOMIC DNA]</scope>
    <source>
        <strain evidence="2 3">HHB-10118-sp</strain>
    </source>
</reference>
<feature type="transmembrane region" description="Helical" evidence="1">
    <location>
        <begin position="12"/>
        <end position="31"/>
    </location>
</feature>
<evidence type="ECO:0000256" key="1">
    <source>
        <dbReference type="SAM" id="Phobius"/>
    </source>
</evidence>
<keyword evidence="3" id="KW-1185">Reference proteome</keyword>
<keyword evidence="1" id="KW-0812">Transmembrane</keyword>
<sequence length="52" mass="5939">MRTVALRAQQRLPKGFAIGLLEDVMISYVIVPVIRTFPKLLCTRVMLHSRTV</sequence>
<dbReference type="Proteomes" id="UP000008370">
    <property type="component" value="Unassembled WGS sequence"/>
</dbReference>
<protein>
    <submittedName>
        <fullName evidence="2">Uncharacterized protein</fullName>
    </submittedName>
</protein>
<dbReference type="RefSeq" id="XP_007398678.1">
    <property type="nucleotide sequence ID" value="XM_007398616.1"/>
</dbReference>
<accession>K5VLQ6</accession>
<name>K5VLQ6_PHACS</name>
<gene>
    <name evidence="2" type="ORF">PHACADRAFT_260651</name>
</gene>
<dbReference type="InParanoid" id="K5VLQ6"/>
<dbReference type="KEGG" id="pco:PHACADRAFT_260651"/>
<keyword evidence="1" id="KW-1133">Transmembrane helix</keyword>
<proteinExistence type="predicted"/>
<evidence type="ECO:0000313" key="2">
    <source>
        <dbReference type="EMBL" id="EKM52328.1"/>
    </source>
</evidence>
<evidence type="ECO:0000313" key="3">
    <source>
        <dbReference type="Proteomes" id="UP000008370"/>
    </source>
</evidence>
<dbReference type="HOGENOM" id="CLU_3087981_0_0_1"/>
<dbReference type="EMBL" id="JH930475">
    <property type="protein sequence ID" value="EKM52328.1"/>
    <property type="molecule type" value="Genomic_DNA"/>
</dbReference>